<sequence length="60" mass="6597">MALCSVKNGTNYVKKGTHLREKWHHCVKNGTNYVKNGTLPWVGIYVKSGTPSRKATAPPA</sequence>
<accession>A0ABP7MEJ3</accession>
<protein>
    <submittedName>
        <fullName evidence="1">Uncharacterized protein</fullName>
    </submittedName>
</protein>
<organism evidence="1 2">
    <name type="scientific">Hymenobacter algoricola</name>
    <dbReference type="NCBI Taxonomy" id="486267"/>
    <lineage>
        <taxon>Bacteria</taxon>
        <taxon>Pseudomonadati</taxon>
        <taxon>Bacteroidota</taxon>
        <taxon>Cytophagia</taxon>
        <taxon>Cytophagales</taxon>
        <taxon>Hymenobacteraceae</taxon>
        <taxon>Hymenobacter</taxon>
    </lineage>
</organism>
<proteinExistence type="predicted"/>
<dbReference type="RefSeq" id="WP_345109504.1">
    <property type="nucleotide sequence ID" value="NZ_BAABDH010000012.1"/>
</dbReference>
<evidence type="ECO:0000313" key="1">
    <source>
        <dbReference type="EMBL" id="GAA3921580.1"/>
    </source>
</evidence>
<reference evidence="2" key="1">
    <citation type="journal article" date="2019" name="Int. J. Syst. Evol. Microbiol.">
        <title>The Global Catalogue of Microorganisms (GCM) 10K type strain sequencing project: providing services to taxonomists for standard genome sequencing and annotation.</title>
        <authorList>
            <consortium name="The Broad Institute Genomics Platform"/>
            <consortium name="The Broad Institute Genome Sequencing Center for Infectious Disease"/>
            <person name="Wu L."/>
            <person name="Ma J."/>
        </authorList>
    </citation>
    <scope>NUCLEOTIDE SEQUENCE [LARGE SCALE GENOMIC DNA]</scope>
    <source>
        <strain evidence="2">JCM 17214</strain>
    </source>
</reference>
<dbReference type="EMBL" id="BAABDH010000012">
    <property type="protein sequence ID" value="GAA3921580.1"/>
    <property type="molecule type" value="Genomic_DNA"/>
</dbReference>
<dbReference type="Proteomes" id="UP001499909">
    <property type="component" value="Unassembled WGS sequence"/>
</dbReference>
<keyword evidence="2" id="KW-1185">Reference proteome</keyword>
<evidence type="ECO:0000313" key="2">
    <source>
        <dbReference type="Proteomes" id="UP001499909"/>
    </source>
</evidence>
<name>A0ABP7MEJ3_9BACT</name>
<comment type="caution">
    <text evidence="1">The sequence shown here is derived from an EMBL/GenBank/DDBJ whole genome shotgun (WGS) entry which is preliminary data.</text>
</comment>
<gene>
    <name evidence="1" type="ORF">GCM10022406_04600</name>
</gene>